<sequence length="98" mass="11515">MFTFVEEEKEKNISARRMNRNPFIPHPRVTSHTIWEGSLLSHHPFSQRSRSSFFPHSSCGKRAVVVDSTFIYFYSTPDGERRKDLLAEHFSRLSCRPD</sequence>
<gene>
    <name evidence="1" type="ORF">CDAR_525381</name>
</gene>
<proteinExistence type="predicted"/>
<accession>A0AAV4RIN7</accession>
<organism evidence="1 2">
    <name type="scientific">Caerostris darwini</name>
    <dbReference type="NCBI Taxonomy" id="1538125"/>
    <lineage>
        <taxon>Eukaryota</taxon>
        <taxon>Metazoa</taxon>
        <taxon>Ecdysozoa</taxon>
        <taxon>Arthropoda</taxon>
        <taxon>Chelicerata</taxon>
        <taxon>Arachnida</taxon>
        <taxon>Araneae</taxon>
        <taxon>Araneomorphae</taxon>
        <taxon>Entelegynae</taxon>
        <taxon>Araneoidea</taxon>
        <taxon>Araneidae</taxon>
        <taxon>Caerostris</taxon>
    </lineage>
</organism>
<evidence type="ECO:0000313" key="1">
    <source>
        <dbReference type="EMBL" id="GIY21874.1"/>
    </source>
</evidence>
<dbReference type="AlphaFoldDB" id="A0AAV4RIN7"/>
<dbReference type="Proteomes" id="UP001054837">
    <property type="component" value="Unassembled WGS sequence"/>
</dbReference>
<protein>
    <recommendedName>
        <fullName evidence="3">Ycf15</fullName>
    </recommendedName>
</protein>
<evidence type="ECO:0000313" key="2">
    <source>
        <dbReference type="Proteomes" id="UP001054837"/>
    </source>
</evidence>
<reference evidence="1 2" key="1">
    <citation type="submission" date="2021-06" db="EMBL/GenBank/DDBJ databases">
        <title>Caerostris darwini draft genome.</title>
        <authorList>
            <person name="Kono N."/>
            <person name="Arakawa K."/>
        </authorList>
    </citation>
    <scope>NUCLEOTIDE SEQUENCE [LARGE SCALE GENOMIC DNA]</scope>
</reference>
<comment type="caution">
    <text evidence="1">The sequence shown here is derived from an EMBL/GenBank/DDBJ whole genome shotgun (WGS) entry which is preliminary data.</text>
</comment>
<name>A0AAV4RIN7_9ARAC</name>
<evidence type="ECO:0008006" key="3">
    <source>
        <dbReference type="Google" id="ProtNLM"/>
    </source>
</evidence>
<dbReference type="EMBL" id="BPLQ01006355">
    <property type="protein sequence ID" value="GIY21874.1"/>
    <property type="molecule type" value="Genomic_DNA"/>
</dbReference>
<keyword evidence="2" id="KW-1185">Reference proteome</keyword>